<dbReference type="PANTHER" id="PTHR23152:SF4">
    <property type="entry name" value="2-OXOADIPATE DEHYDROGENASE COMPLEX COMPONENT E1"/>
    <property type="match status" value="1"/>
</dbReference>
<dbReference type="GO" id="GO:0004591">
    <property type="term" value="F:oxoglutarate dehydrogenase (succinyl-transferring) activity"/>
    <property type="evidence" value="ECO:0007669"/>
    <property type="project" value="UniProtKB-EC"/>
</dbReference>
<dbReference type="SUPFAM" id="SSF52518">
    <property type="entry name" value="Thiamin diphosphate-binding fold (THDP-binding)"/>
    <property type="match status" value="2"/>
</dbReference>
<comment type="cofactor">
    <cofactor evidence="1">
        <name>thiamine diphosphate</name>
        <dbReference type="ChEBI" id="CHEBI:58937"/>
    </cofactor>
</comment>
<evidence type="ECO:0000256" key="6">
    <source>
        <dbReference type="ARBA" id="ARBA00013321"/>
    </source>
</evidence>
<evidence type="ECO:0000256" key="7">
    <source>
        <dbReference type="ARBA" id="ARBA00023002"/>
    </source>
</evidence>
<evidence type="ECO:0000256" key="5">
    <source>
        <dbReference type="ARBA" id="ARBA00012280"/>
    </source>
</evidence>
<dbReference type="Gene3D" id="3.40.50.970">
    <property type="match status" value="1"/>
</dbReference>
<comment type="caution">
    <text evidence="13">The sequence shown here is derived from an EMBL/GenBank/DDBJ whole genome shotgun (WGS) entry which is preliminary data.</text>
</comment>
<gene>
    <name evidence="13" type="ORF">DFR36_104189</name>
</gene>
<comment type="subunit">
    <text evidence="4">Homodimer. Part of the 2-oxoglutarate dehydrogenase (OGDH) complex composed of E1 (2-oxoglutarate dehydrogenase), E2 (dihydrolipoamide succinyltransferase) and E3 (dihydrolipoamide dehydrogenase); the complex contains multiple copies of the three enzymatic components (E1, E2 and E3).</text>
</comment>
<evidence type="ECO:0000256" key="8">
    <source>
        <dbReference type="ARBA" id="ARBA00023052"/>
    </source>
</evidence>
<sequence>MSEPTSVYQAYQGNTYLFGGNAPYVEEMYENYLANPGSVPDSWREYFDALQHVPAVDGSDARDVPHMPVINAFAERAKQGGTRTVIATGADSELGRKRVAVQQLIAAYRNVGQRWADLDPLKRQERPNIPELEPSFYGFTDADQETVFNVGNTFFGKESMPLRELINALRETYCGTIGAEYMYATDQNQKRWWQQKLESIRSKPQFDAEKKKRILERLTAAEGLERFLHTKYVGQKRFSLEGGESFIAAMDELINSAGAAGIQEVVIGMAHRGRLNVLVNTLGKSPKDLFAEFEHTAPEDLPAGDVKYHAGFSSDVSTPGGPVHLALAFNPSHLEIVNPVVEGSVRSRMDRRGDPKGKQVLPVLVHGDAAFAGQGVNQETLALSETRGYHTGGTVHLIINNQIGFTTSDPRDLRSTLYCTDIMKMIESPVLHVNGDDPEAVCLAVQLALEYRMEFSRDVAVDIVCFRKLGHNEQDTPMLTQPLMYKKIAQHPGTRKLYADKLAAQGLGESLGDEMARAYRAALEEGRHTVDPVLTDFKRKYAVDWSPFLGKAWTDAGDTAIPLTEWRRLAERITHVPDSVTPHQLVKRVLDDRAAMGRGEINVDWGMGEHMAFASLVAAGYAVRLSGEDSGRGTFTHRHAVIHDQKREKWDEGTYVPLQHVAENQAPFTVIDSILSEEAVLAFEYGYASNDPNTLVIWEAQFGDFANGAQVVIDQFIASGEVKWGRLNGLTLMLPHGYEGQGPEHSSARLERFMQLAAEANMQIVQPTTASQIFHVLRRQMLRDLRKPLVIMTPKSLLRNKDATSPVSEFTEGSFRTVLGEQDAAVARNAAKVKRVIVCSGKVYYDLVKKRAEKESTSVAIVRIEQLYPFPHKVFGAELKKYPNATELVWCQDEPQNQGAWFFIQHNIHENMQPGQKLGYAGRAASASPAVGYAHLHQEQQKALVEAAFAKLKGFVLTK</sequence>
<evidence type="ECO:0000256" key="9">
    <source>
        <dbReference type="ARBA" id="ARBA00023152"/>
    </source>
</evidence>
<dbReference type="Pfam" id="PF00676">
    <property type="entry name" value="E1_dh"/>
    <property type="match status" value="1"/>
</dbReference>
<dbReference type="GO" id="GO:0005829">
    <property type="term" value="C:cytosol"/>
    <property type="evidence" value="ECO:0007669"/>
    <property type="project" value="TreeGrafter"/>
</dbReference>
<dbReference type="AlphaFoldDB" id="A0A317RBH7"/>
<dbReference type="GO" id="GO:0006099">
    <property type="term" value="P:tricarboxylic acid cycle"/>
    <property type="evidence" value="ECO:0007669"/>
    <property type="project" value="TreeGrafter"/>
</dbReference>
<evidence type="ECO:0000259" key="12">
    <source>
        <dbReference type="SMART" id="SM00861"/>
    </source>
</evidence>
<dbReference type="Pfam" id="PF16870">
    <property type="entry name" value="OxoGdeHyase_C"/>
    <property type="match status" value="1"/>
</dbReference>
<dbReference type="InterPro" id="IPR031717">
    <property type="entry name" value="ODO-1/KGD_C"/>
</dbReference>
<proteinExistence type="inferred from homology"/>
<keyword evidence="9" id="KW-0324">Glycolysis</keyword>
<dbReference type="CDD" id="cd02016">
    <property type="entry name" value="TPP_E1_OGDC_like"/>
    <property type="match status" value="1"/>
</dbReference>
<evidence type="ECO:0000256" key="2">
    <source>
        <dbReference type="ARBA" id="ARBA00003906"/>
    </source>
</evidence>
<dbReference type="OrthoDB" id="9759785at2"/>
<dbReference type="EC" id="1.2.4.2" evidence="5"/>
<keyword evidence="14" id="KW-1185">Reference proteome</keyword>
<dbReference type="GO" id="GO:0030976">
    <property type="term" value="F:thiamine pyrophosphate binding"/>
    <property type="evidence" value="ECO:0007669"/>
    <property type="project" value="InterPro"/>
</dbReference>
<evidence type="ECO:0000313" key="13">
    <source>
        <dbReference type="EMBL" id="PWW46407.1"/>
    </source>
</evidence>
<dbReference type="NCBIfam" id="TIGR00239">
    <property type="entry name" value="2oxo_dh_E1"/>
    <property type="match status" value="1"/>
</dbReference>
<dbReference type="InterPro" id="IPR032106">
    <property type="entry name" value="2-oxogl_dehyd_N"/>
</dbReference>
<dbReference type="SMART" id="SM00861">
    <property type="entry name" value="Transket_pyr"/>
    <property type="match status" value="1"/>
</dbReference>
<dbReference type="GO" id="GO:0006096">
    <property type="term" value="P:glycolytic process"/>
    <property type="evidence" value="ECO:0007669"/>
    <property type="project" value="UniProtKB-KW"/>
</dbReference>
<dbReference type="Pfam" id="PF16078">
    <property type="entry name" value="2-oxogl_dehyd_N"/>
    <property type="match status" value="1"/>
</dbReference>
<dbReference type="Proteomes" id="UP000246483">
    <property type="component" value="Unassembled WGS sequence"/>
</dbReference>
<accession>A0A317RBH7</accession>
<keyword evidence="8" id="KW-0786">Thiamine pyrophosphate</keyword>
<name>A0A317RBH7_9BURK</name>
<comment type="catalytic activity">
    <reaction evidence="11">
        <text>N(6)-[(R)-lipoyl]-L-lysyl-[protein] + 2-oxoglutarate + H(+) = N(6)-[(R)-S(8)-succinyldihydrolipoyl]-L-lysyl-[protein] + CO2</text>
        <dbReference type="Rhea" id="RHEA:12188"/>
        <dbReference type="Rhea" id="RHEA-COMP:10474"/>
        <dbReference type="Rhea" id="RHEA-COMP:20092"/>
        <dbReference type="ChEBI" id="CHEBI:15378"/>
        <dbReference type="ChEBI" id="CHEBI:16526"/>
        <dbReference type="ChEBI" id="CHEBI:16810"/>
        <dbReference type="ChEBI" id="CHEBI:83099"/>
        <dbReference type="ChEBI" id="CHEBI:83120"/>
        <dbReference type="EC" id="1.2.4.2"/>
    </reaction>
</comment>
<dbReference type="FunFam" id="1.10.287.1150:FF:000004">
    <property type="entry name" value="2-oxoglutarate dehydrogenase E1 component"/>
    <property type="match status" value="1"/>
</dbReference>
<dbReference type="Gene3D" id="3.40.50.12470">
    <property type="match status" value="1"/>
</dbReference>
<dbReference type="InterPro" id="IPR001017">
    <property type="entry name" value="DH_E1"/>
</dbReference>
<comment type="function">
    <text evidence="2">E1 component of the 2-oxoglutarate dehydrogenase (OGDH) complex which catalyzes the decarboxylation of 2-oxoglutarate, the first step in the conversion of 2-oxoglutarate to succinyl-CoA and CO(2).</text>
</comment>
<comment type="similarity">
    <text evidence="3">Belongs to the alpha-ketoglutarate dehydrogenase family.</text>
</comment>
<organism evidence="13 14">
    <name type="scientific">Melaminivora alkalimesophila</name>
    <dbReference type="NCBI Taxonomy" id="1165852"/>
    <lineage>
        <taxon>Bacteria</taxon>
        <taxon>Pseudomonadati</taxon>
        <taxon>Pseudomonadota</taxon>
        <taxon>Betaproteobacteria</taxon>
        <taxon>Burkholderiales</taxon>
        <taxon>Comamonadaceae</taxon>
        <taxon>Melaminivora</taxon>
    </lineage>
</organism>
<evidence type="ECO:0000256" key="4">
    <source>
        <dbReference type="ARBA" id="ARBA00011301"/>
    </source>
</evidence>
<protein>
    <recommendedName>
        <fullName evidence="6">2-oxoglutarate dehydrogenase E1 component</fullName>
        <ecNumber evidence="5">1.2.4.2</ecNumber>
    </recommendedName>
    <alternativeName>
        <fullName evidence="10">Alpha-ketoglutarate dehydrogenase</fullName>
    </alternativeName>
</protein>
<dbReference type="EMBL" id="QGUB01000004">
    <property type="protein sequence ID" value="PWW46407.1"/>
    <property type="molecule type" value="Genomic_DNA"/>
</dbReference>
<evidence type="ECO:0000256" key="10">
    <source>
        <dbReference type="ARBA" id="ARBA00030680"/>
    </source>
</evidence>
<evidence type="ECO:0000256" key="3">
    <source>
        <dbReference type="ARBA" id="ARBA00006936"/>
    </source>
</evidence>
<feature type="domain" description="Transketolase-like pyrimidine-binding" evidence="12">
    <location>
        <begin position="603"/>
        <end position="800"/>
    </location>
</feature>
<dbReference type="InterPro" id="IPR029061">
    <property type="entry name" value="THDP-binding"/>
</dbReference>
<keyword evidence="7" id="KW-0560">Oxidoreductase</keyword>
<dbReference type="Gene3D" id="1.10.287.1150">
    <property type="entry name" value="TPP helical domain"/>
    <property type="match status" value="1"/>
</dbReference>
<dbReference type="Gene3D" id="3.40.50.11610">
    <property type="entry name" value="Multifunctional 2-oxoglutarate metabolism enzyme, C-terminal domain"/>
    <property type="match status" value="1"/>
</dbReference>
<dbReference type="Pfam" id="PF02779">
    <property type="entry name" value="Transket_pyr"/>
    <property type="match status" value="1"/>
</dbReference>
<dbReference type="InterPro" id="IPR005475">
    <property type="entry name" value="Transketolase-like_Pyr-bd"/>
</dbReference>
<dbReference type="NCBIfam" id="NF008907">
    <property type="entry name" value="PRK12270.1"/>
    <property type="match status" value="1"/>
</dbReference>
<dbReference type="PIRSF" id="PIRSF000157">
    <property type="entry name" value="Oxoglu_dh_E1"/>
    <property type="match status" value="1"/>
</dbReference>
<reference evidence="13 14" key="1">
    <citation type="submission" date="2018-05" db="EMBL/GenBank/DDBJ databases">
        <title>Genomic Encyclopedia of Type Strains, Phase IV (KMG-IV): sequencing the most valuable type-strain genomes for metagenomic binning, comparative biology and taxonomic classification.</title>
        <authorList>
            <person name="Goeker M."/>
        </authorList>
    </citation>
    <scope>NUCLEOTIDE SEQUENCE [LARGE SCALE GENOMIC DNA]</scope>
    <source>
        <strain evidence="13 14">DSM 26006</strain>
    </source>
</reference>
<dbReference type="NCBIfam" id="NF006914">
    <property type="entry name" value="PRK09404.1"/>
    <property type="match status" value="1"/>
</dbReference>
<dbReference type="PANTHER" id="PTHR23152">
    <property type="entry name" value="2-OXOGLUTARATE DEHYDROGENASE"/>
    <property type="match status" value="1"/>
</dbReference>
<evidence type="ECO:0000313" key="14">
    <source>
        <dbReference type="Proteomes" id="UP000246483"/>
    </source>
</evidence>
<dbReference type="InterPro" id="IPR011603">
    <property type="entry name" value="2oxoglutarate_DH_E1"/>
</dbReference>
<evidence type="ECO:0000256" key="11">
    <source>
        <dbReference type="ARBA" id="ARBA00051911"/>
    </source>
</evidence>
<evidence type="ECO:0000256" key="1">
    <source>
        <dbReference type="ARBA" id="ARBA00001964"/>
    </source>
</evidence>
<dbReference type="GO" id="GO:0045252">
    <property type="term" value="C:oxoglutarate dehydrogenase complex"/>
    <property type="evidence" value="ECO:0007669"/>
    <property type="project" value="TreeGrafter"/>
</dbReference>
<dbReference type="InterPro" id="IPR042179">
    <property type="entry name" value="KGD_C_sf"/>
</dbReference>
<dbReference type="FunFam" id="3.40.50.12470:FF:000009">
    <property type="entry name" value="2-oxoglutarate dehydrogenase E1 component"/>
    <property type="match status" value="1"/>
</dbReference>
<dbReference type="RefSeq" id="WP_019375259.1">
    <property type="nucleotide sequence ID" value="NZ_ALEE01000780.1"/>
</dbReference>